<dbReference type="InterPro" id="IPR000242">
    <property type="entry name" value="PTP_cat"/>
</dbReference>
<feature type="non-terminal residue" evidence="4">
    <location>
        <position position="1"/>
    </location>
</feature>
<dbReference type="PRINTS" id="PR00700">
    <property type="entry name" value="PRTYPHPHTASE"/>
</dbReference>
<dbReference type="PROSITE" id="PS00383">
    <property type="entry name" value="TYR_PHOSPHATASE_1"/>
    <property type="match status" value="1"/>
</dbReference>
<dbReference type="PROSITE" id="PS50056">
    <property type="entry name" value="TYR_PHOSPHATASE_2"/>
    <property type="match status" value="1"/>
</dbReference>
<dbReference type="Gene3D" id="3.90.190.10">
    <property type="entry name" value="Protein tyrosine phosphatase superfamily"/>
    <property type="match status" value="1"/>
</dbReference>
<reference evidence="4 5" key="1">
    <citation type="submission" date="2016-06" db="EMBL/GenBank/DDBJ databases">
        <title>Evolution of pathogenesis and genome organization in the Tremellales.</title>
        <authorList>
            <person name="Cuomo C."/>
            <person name="Litvintseva A."/>
            <person name="Heitman J."/>
            <person name="Chen Y."/>
            <person name="Sun S."/>
            <person name="Springer D."/>
            <person name="Dromer F."/>
            <person name="Young S."/>
            <person name="Zeng Q."/>
            <person name="Chapman S."/>
            <person name="Gujja S."/>
            <person name="Saif S."/>
            <person name="Birren B."/>
        </authorList>
    </citation>
    <scope>NUCLEOTIDE SEQUENCE [LARGE SCALE GENOMIC DNA]</scope>
    <source>
        <strain evidence="4 5">CBS 6039</strain>
    </source>
</reference>
<dbReference type="InterPro" id="IPR016130">
    <property type="entry name" value="Tyr_Pase_AS"/>
</dbReference>
<sequence length="283" mass="31611">MSSRIHRNFAILAQREQVRLENSTAYTANPKEVHPFYSVKNSLAHRHDNRYSNILAYDRTAVVVDGSYLNANVVDDGKGGLWVAAQAPPPQAFDSFFRALYTGAAIGKQPKDALIVQLTGWEERGITKADPYLDHKMDGIELLNTGRYRLEGLSSTLSEMVLQGEDRSVNLHHYHFDAWPDHGVPQGTGVQALRELVLEIEAKRKELDCEVWVHCSAGVGRTGTFIALSSLLTPGVAFHKSPLGLLPEAIHDDMVAQTVDTIRESRGMLVQNLEQYKLIYEMQ</sequence>
<evidence type="ECO:0000259" key="3">
    <source>
        <dbReference type="PROSITE" id="PS50056"/>
    </source>
</evidence>
<evidence type="ECO:0000313" key="4">
    <source>
        <dbReference type="EMBL" id="ODN77922.1"/>
    </source>
</evidence>
<evidence type="ECO:0000313" key="5">
    <source>
        <dbReference type="Proteomes" id="UP000094065"/>
    </source>
</evidence>
<dbReference type="EMBL" id="AWGJ01000007">
    <property type="protein sequence ID" value="ODN77922.1"/>
    <property type="molecule type" value="Genomic_DNA"/>
</dbReference>
<keyword evidence="5" id="KW-1185">Reference proteome</keyword>
<dbReference type="AlphaFoldDB" id="A0A1E3HNM1"/>
<dbReference type="Pfam" id="PF00102">
    <property type="entry name" value="Y_phosphatase"/>
    <property type="match status" value="1"/>
</dbReference>
<dbReference type="SMART" id="SM00404">
    <property type="entry name" value="PTPc_motif"/>
    <property type="match status" value="1"/>
</dbReference>
<gene>
    <name evidence="4" type="ORF">L202_05023</name>
</gene>
<dbReference type="CDD" id="cd00047">
    <property type="entry name" value="PTPc"/>
    <property type="match status" value="1"/>
</dbReference>
<dbReference type="InterPro" id="IPR029021">
    <property type="entry name" value="Prot-tyrosine_phosphatase-like"/>
</dbReference>
<evidence type="ECO:0000259" key="2">
    <source>
        <dbReference type="PROSITE" id="PS50055"/>
    </source>
</evidence>
<comment type="similarity">
    <text evidence="1">Belongs to the protein-tyrosine phosphatase family. Non-receptor class subfamily.</text>
</comment>
<dbReference type="InterPro" id="IPR000387">
    <property type="entry name" value="Tyr_Pase_dom"/>
</dbReference>
<dbReference type="PROSITE" id="PS50055">
    <property type="entry name" value="TYR_PHOSPHATASE_PTP"/>
    <property type="match status" value="1"/>
</dbReference>
<dbReference type="OrthoDB" id="10253954at2759"/>
<dbReference type="PANTHER" id="PTHR19134:SF449">
    <property type="entry name" value="TYROSINE-PROTEIN PHOSPHATASE 1"/>
    <property type="match status" value="1"/>
</dbReference>
<dbReference type="SUPFAM" id="SSF52799">
    <property type="entry name" value="(Phosphotyrosine protein) phosphatases II"/>
    <property type="match status" value="1"/>
</dbReference>
<accession>A0A1E3HNM1</accession>
<organism evidence="4 5">
    <name type="scientific">Cryptococcus amylolentus CBS 6039</name>
    <dbReference type="NCBI Taxonomy" id="1295533"/>
    <lineage>
        <taxon>Eukaryota</taxon>
        <taxon>Fungi</taxon>
        <taxon>Dikarya</taxon>
        <taxon>Basidiomycota</taxon>
        <taxon>Agaricomycotina</taxon>
        <taxon>Tremellomycetes</taxon>
        <taxon>Tremellales</taxon>
        <taxon>Cryptococcaceae</taxon>
        <taxon>Cryptococcus</taxon>
    </lineage>
</organism>
<feature type="domain" description="Tyrosine-protein phosphatase" evidence="2">
    <location>
        <begin position="45"/>
        <end position="283"/>
    </location>
</feature>
<comment type="caution">
    <text evidence="4">The sequence shown here is derived from an EMBL/GenBank/DDBJ whole genome shotgun (WGS) entry which is preliminary data.</text>
</comment>
<protein>
    <recommendedName>
        <fullName evidence="6">Tyrosine specific protein phosphatases domain-containing protein</fullName>
    </recommendedName>
</protein>
<proteinExistence type="inferred from homology"/>
<dbReference type="GeneID" id="30156332"/>
<dbReference type="GO" id="GO:0004725">
    <property type="term" value="F:protein tyrosine phosphatase activity"/>
    <property type="evidence" value="ECO:0007669"/>
    <property type="project" value="InterPro"/>
</dbReference>
<dbReference type="RefSeq" id="XP_018993158.1">
    <property type="nucleotide sequence ID" value="XM_019139215.1"/>
</dbReference>
<feature type="domain" description="Tyrosine specific protein phosphatases" evidence="3">
    <location>
        <begin position="191"/>
        <end position="277"/>
    </location>
</feature>
<dbReference type="PANTHER" id="PTHR19134">
    <property type="entry name" value="RECEPTOR-TYPE TYROSINE-PROTEIN PHOSPHATASE"/>
    <property type="match status" value="1"/>
</dbReference>
<dbReference type="InterPro" id="IPR050348">
    <property type="entry name" value="Protein-Tyr_Phosphatase"/>
</dbReference>
<dbReference type="Proteomes" id="UP000094065">
    <property type="component" value="Unassembled WGS sequence"/>
</dbReference>
<name>A0A1E3HNM1_9TREE</name>
<evidence type="ECO:0000256" key="1">
    <source>
        <dbReference type="ARBA" id="ARBA00009649"/>
    </source>
</evidence>
<dbReference type="InterPro" id="IPR003595">
    <property type="entry name" value="Tyr_Pase_cat"/>
</dbReference>
<dbReference type="SMART" id="SM00194">
    <property type="entry name" value="PTPc"/>
    <property type="match status" value="1"/>
</dbReference>
<evidence type="ECO:0008006" key="6">
    <source>
        <dbReference type="Google" id="ProtNLM"/>
    </source>
</evidence>